<dbReference type="EMBL" id="JACGLT010000001">
    <property type="protein sequence ID" value="MBA6151200.1"/>
    <property type="molecule type" value="Genomic_DNA"/>
</dbReference>
<evidence type="ECO:0000256" key="1">
    <source>
        <dbReference type="SAM" id="Phobius"/>
    </source>
</evidence>
<reference evidence="2 3" key="1">
    <citation type="submission" date="2020-07" db="EMBL/GenBank/DDBJ databases">
        <title>Bacterium isolated from marine sediment.</title>
        <authorList>
            <person name="Shang D."/>
        </authorList>
    </citation>
    <scope>NUCLEOTIDE SEQUENCE [LARGE SCALE GENOMIC DNA]</scope>
    <source>
        <strain evidence="2 3">F6074</strain>
    </source>
</reference>
<keyword evidence="1" id="KW-1133">Transmembrane helix</keyword>
<gene>
    <name evidence="2" type="ORF">H3Z82_00510</name>
</gene>
<feature type="transmembrane region" description="Helical" evidence="1">
    <location>
        <begin position="12"/>
        <end position="30"/>
    </location>
</feature>
<evidence type="ECO:0000313" key="3">
    <source>
        <dbReference type="Proteomes" id="UP000541857"/>
    </source>
</evidence>
<organism evidence="2 3">
    <name type="scientific">Gelidibacter maritimus</name>
    <dbReference type="NCBI Taxonomy" id="2761487"/>
    <lineage>
        <taxon>Bacteria</taxon>
        <taxon>Pseudomonadati</taxon>
        <taxon>Bacteroidota</taxon>
        <taxon>Flavobacteriia</taxon>
        <taxon>Flavobacteriales</taxon>
        <taxon>Flavobacteriaceae</taxon>
        <taxon>Gelidibacter</taxon>
    </lineage>
</organism>
<evidence type="ECO:0008006" key="4">
    <source>
        <dbReference type="Google" id="ProtNLM"/>
    </source>
</evidence>
<comment type="caution">
    <text evidence="2">The sequence shown here is derived from an EMBL/GenBank/DDBJ whole genome shotgun (WGS) entry which is preliminary data.</text>
</comment>
<keyword evidence="3" id="KW-1185">Reference proteome</keyword>
<protein>
    <recommendedName>
        <fullName evidence="4">Cardiolipin synthase N-terminal domain-containing protein</fullName>
    </recommendedName>
</protein>
<sequence>MENQDFKMSIKTVWVLVITNSLLMIVGALGKIQNWGFSQTLLVMGLILFFITWIIILSDMLKHNIYHKTFWVLTMFIMPSISSIFYLIQRNKLLRLGEKFS</sequence>
<feature type="transmembrane region" description="Helical" evidence="1">
    <location>
        <begin position="69"/>
        <end position="88"/>
    </location>
</feature>
<feature type="transmembrane region" description="Helical" evidence="1">
    <location>
        <begin position="36"/>
        <end position="57"/>
    </location>
</feature>
<evidence type="ECO:0000313" key="2">
    <source>
        <dbReference type="EMBL" id="MBA6151200.1"/>
    </source>
</evidence>
<keyword evidence="1" id="KW-0472">Membrane</keyword>
<keyword evidence="1" id="KW-0812">Transmembrane</keyword>
<name>A0A7W2M1Y6_9FLAO</name>
<proteinExistence type="predicted"/>
<dbReference type="Proteomes" id="UP000541857">
    <property type="component" value="Unassembled WGS sequence"/>
</dbReference>
<dbReference type="AlphaFoldDB" id="A0A7W2M1Y6"/>
<dbReference type="RefSeq" id="WP_182201919.1">
    <property type="nucleotide sequence ID" value="NZ_JACGLT010000001.1"/>
</dbReference>
<accession>A0A7W2M1Y6</accession>